<proteinExistence type="predicted"/>
<dbReference type="Proteomes" id="UP000314294">
    <property type="component" value="Unassembled WGS sequence"/>
</dbReference>
<comment type="caution">
    <text evidence="1">The sequence shown here is derived from an EMBL/GenBank/DDBJ whole genome shotgun (WGS) entry which is preliminary data.</text>
</comment>
<gene>
    <name evidence="1" type="ORF">EYF80_017005</name>
</gene>
<name>A0A4Z2I4M4_9TELE</name>
<dbReference type="EMBL" id="SRLO01000133">
    <property type="protein sequence ID" value="TNN72721.1"/>
    <property type="molecule type" value="Genomic_DNA"/>
</dbReference>
<reference evidence="1 2" key="1">
    <citation type="submission" date="2019-03" db="EMBL/GenBank/DDBJ databases">
        <title>First draft genome of Liparis tanakae, snailfish: a comprehensive survey of snailfish specific genes.</title>
        <authorList>
            <person name="Kim W."/>
            <person name="Song I."/>
            <person name="Jeong J.-H."/>
            <person name="Kim D."/>
            <person name="Kim S."/>
            <person name="Ryu S."/>
            <person name="Song J.Y."/>
            <person name="Lee S.K."/>
        </authorList>
    </citation>
    <scope>NUCLEOTIDE SEQUENCE [LARGE SCALE GENOMIC DNA]</scope>
    <source>
        <tissue evidence="1">Muscle</tissue>
    </source>
</reference>
<evidence type="ECO:0000313" key="2">
    <source>
        <dbReference type="Proteomes" id="UP000314294"/>
    </source>
</evidence>
<accession>A0A4Z2I4M4</accession>
<protein>
    <submittedName>
        <fullName evidence="1">Uncharacterized protein</fullName>
    </submittedName>
</protein>
<evidence type="ECO:0000313" key="1">
    <source>
        <dbReference type="EMBL" id="TNN72721.1"/>
    </source>
</evidence>
<organism evidence="1 2">
    <name type="scientific">Liparis tanakae</name>
    <name type="common">Tanaka's snailfish</name>
    <dbReference type="NCBI Taxonomy" id="230148"/>
    <lineage>
        <taxon>Eukaryota</taxon>
        <taxon>Metazoa</taxon>
        <taxon>Chordata</taxon>
        <taxon>Craniata</taxon>
        <taxon>Vertebrata</taxon>
        <taxon>Euteleostomi</taxon>
        <taxon>Actinopterygii</taxon>
        <taxon>Neopterygii</taxon>
        <taxon>Teleostei</taxon>
        <taxon>Neoteleostei</taxon>
        <taxon>Acanthomorphata</taxon>
        <taxon>Eupercaria</taxon>
        <taxon>Perciformes</taxon>
        <taxon>Cottioidei</taxon>
        <taxon>Cottales</taxon>
        <taxon>Liparidae</taxon>
        <taxon>Liparis</taxon>
    </lineage>
</organism>
<dbReference type="AlphaFoldDB" id="A0A4Z2I4M4"/>
<sequence length="81" mass="8927">MVANNKIKFENALNLERLLLLLRLDTDWSLEDEGSKPSDPDRFSVLFLSAVLPLRPVIALAGDKQSAGEQNTKDQSVGVAF</sequence>
<keyword evidence="2" id="KW-1185">Reference proteome</keyword>